<dbReference type="Proteomes" id="UP001279734">
    <property type="component" value="Unassembled WGS sequence"/>
</dbReference>
<evidence type="ECO:0000256" key="3">
    <source>
        <dbReference type="SAM" id="MobiDB-lite"/>
    </source>
</evidence>
<evidence type="ECO:0000259" key="6">
    <source>
        <dbReference type="PROSITE" id="PS51536"/>
    </source>
</evidence>
<dbReference type="GO" id="GO:0034063">
    <property type="term" value="P:stress granule assembly"/>
    <property type="evidence" value="ECO:0007669"/>
    <property type="project" value="TreeGrafter"/>
</dbReference>
<dbReference type="SMART" id="SM01199">
    <property type="entry name" value="FDF"/>
    <property type="match status" value="1"/>
</dbReference>
<gene>
    <name evidence="7" type="ORF">Nepgr_022523</name>
</gene>
<accession>A0AAD3XWW6</accession>
<dbReference type="AlphaFoldDB" id="A0AAD3XWW6"/>
<evidence type="ECO:0000256" key="2">
    <source>
        <dbReference type="PROSITE-ProRule" id="PRU00869"/>
    </source>
</evidence>
<dbReference type="SMART" id="SM01271">
    <property type="entry name" value="LSM14"/>
    <property type="match status" value="1"/>
</dbReference>
<dbReference type="PROSITE" id="PS51513">
    <property type="entry name" value="FFD"/>
    <property type="match status" value="1"/>
</dbReference>
<dbReference type="InterPro" id="IPR025762">
    <property type="entry name" value="DFDF"/>
</dbReference>
<organism evidence="7 8">
    <name type="scientific">Nepenthes gracilis</name>
    <name type="common">Slender pitcher plant</name>
    <dbReference type="NCBI Taxonomy" id="150966"/>
    <lineage>
        <taxon>Eukaryota</taxon>
        <taxon>Viridiplantae</taxon>
        <taxon>Streptophyta</taxon>
        <taxon>Embryophyta</taxon>
        <taxon>Tracheophyta</taxon>
        <taxon>Spermatophyta</taxon>
        <taxon>Magnoliopsida</taxon>
        <taxon>eudicotyledons</taxon>
        <taxon>Gunneridae</taxon>
        <taxon>Pentapetalae</taxon>
        <taxon>Caryophyllales</taxon>
        <taxon>Nepenthaceae</taxon>
        <taxon>Nepenthes</taxon>
    </lineage>
</organism>
<proteinExistence type="predicted"/>
<feature type="region of interest" description="Disordered" evidence="3">
    <location>
        <begin position="502"/>
        <end position="525"/>
    </location>
</feature>
<dbReference type="Pfam" id="PF09532">
    <property type="entry name" value="FDF"/>
    <property type="match status" value="1"/>
</dbReference>
<evidence type="ECO:0008006" key="9">
    <source>
        <dbReference type="Google" id="ProtNLM"/>
    </source>
</evidence>
<evidence type="ECO:0000313" key="8">
    <source>
        <dbReference type="Proteomes" id="UP001279734"/>
    </source>
</evidence>
<dbReference type="CDD" id="cd01736">
    <property type="entry name" value="LSm14_N"/>
    <property type="match status" value="1"/>
</dbReference>
<dbReference type="GO" id="GO:0000932">
    <property type="term" value="C:P-body"/>
    <property type="evidence" value="ECO:0007669"/>
    <property type="project" value="TreeGrafter"/>
</dbReference>
<dbReference type="Gene3D" id="2.30.30.100">
    <property type="match status" value="1"/>
</dbReference>
<feature type="short sequence motif" description="TFG box" evidence="2">
    <location>
        <begin position="484"/>
        <end position="504"/>
    </location>
</feature>
<dbReference type="InterPro" id="IPR025609">
    <property type="entry name" value="Lsm14-like_N"/>
</dbReference>
<dbReference type="InterPro" id="IPR025761">
    <property type="entry name" value="FFD_box"/>
</dbReference>
<dbReference type="EMBL" id="BSYO01000022">
    <property type="protein sequence ID" value="GMH20682.1"/>
    <property type="molecule type" value="Genomic_DNA"/>
</dbReference>
<evidence type="ECO:0000259" key="4">
    <source>
        <dbReference type="PROSITE" id="PS51512"/>
    </source>
</evidence>
<dbReference type="InterPro" id="IPR010920">
    <property type="entry name" value="LSM_dom_sf"/>
</dbReference>
<feature type="compositionally biased region" description="Gly residues" evidence="3">
    <location>
        <begin position="508"/>
        <end position="525"/>
    </location>
</feature>
<feature type="short sequence motif" description="FFD box" evidence="1">
    <location>
        <begin position="462"/>
        <end position="477"/>
    </location>
</feature>
<dbReference type="PANTHER" id="PTHR13586">
    <property type="entry name" value="SCD6 PROTEIN-RELATED"/>
    <property type="match status" value="1"/>
</dbReference>
<protein>
    <recommendedName>
        <fullName evidence="9">Protein decapping 5-like</fullName>
    </recommendedName>
</protein>
<dbReference type="PROSITE" id="PS51512">
    <property type="entry name" value="DFDF"/>
    <property type="match status" value="1"/>
</dbReference>
<feature type="domain" description="DFDF" evidence="4">
    <location>
        <begin position="404"/>
        <end position="440"/>
    </location>
</feature>
<feature type="domain" description="FFD box profile" evidence="5">
    <location>
        <begin position="462"/>
        <end position="477"/>
    </location>
</feature>
<dbReference type="PROSITE" id="PS51536">
    <property type="entry name" value="TFG"/>
    <property type="match status" value="1"/>
</dbReference>
<feature type="domain" description="TFG box profile" evidence="6">
    <location>
        <begin position="484"/>
        <end position="504"/>
    </location>
</feature>
<name>A0AAD3XWW6_NEPGR</name>
<dbReference type="PANTHER" id="PTHR13586:SF0">
    <property type="entry name" value="TRAILER HITCH, ISOFORM H"/>
    <property type="match status" value="1"/>
</dbReference>
<sequence length="545" mass="58369">MASEAPRSTVSSHSYMGSLISLTSKSDIRYEGILFSINPEESSIGLRNVRSFGSEGRKKDGPQVAPIDKIYEYIIFRGADIKDLQVKSIQTIQPTPLVHNDPAILQSYYPPVSLPSTSLPSATDGSVSDLSAQMSQPIISRSTFPGSLPLYQPGESFGSMDLSIPPPSNGSGLVMPMNWPRHCGTSSGLQNQQQTLLRPPQELPMPPPPLPQSIPHPISASLTTRASNLSASSLSDFPPPFLPPIGSNSLNLKSALASDASTYSMPTKGVLSTALQSPSLPMVSPLPSVLDRSVVSSLVPNQAKHVSNRTTLFNSTFVPLSAAVGTSASPSLVTPGQFLQSGTTTLSLSQTSQMTKKDAEVVRVSSSVLPPPSSSAAPAARTPVLASTEVQAPLLPLPSTSNSKISHSATNFAKDFDFGAMNEKFNKDEVWGNLGKSKAEYTDFRDTQHQDGVEFSRVEIKPVYKKDDFFDTLSCNCLDNASQSGRPTFSKQMRLNTETFGDFSRYQGGRGGRGPNRGGRSRGGYYGRGYGYVGRGRGHNVYHTA</sequence>
<dbReference type="Pfam" id="PF12701">
    <property type="entry name" value="LSM14"/>
    <property type="match status" value="1"/>
</dbReference>
<dbReference type="GO" id="GO:0003729">
    <property type="term" value="F:mRNA binding"/>
    <property type="evidence" value="ECO:0007669"/>
    <property type="project" value="TreeGrafter"/>
</dbReference>
<evidence type="ECO:0000256" key="1">
    <source>
        <dbReference type="PROSITE-ProRule" id="PRU00846"/>
    </source>
</evidence>
<comment type="caution">
    <text evidence="7">The sequence shown here is derived from an EMBL/GenBank/DDBJ whole genome shotgun (WGS) entry which is preliminary data.</text>
</comment>
<keyword evidence="8" id="KW-1185">Reference proteome</keyword>
<dbReference type="InterPro" id="IPR019050">
    <property type="entry name" value="FDF_dom"/>
</dbReference>
<dbReference type="GO" id="GO:0033962">
    <property type="term" value="P:P-body assembly"/>
    <property type="evidence" value="ECO:0007669"/>
    <property type="project" value="TreeGrafter"/>
</dbReference>
<reference evidence="7" key="1">
    <citation type="submission" date="2023-05" db="EMBL/GenBank/DDBJ databases">
        <title>Nepenthes gracilis genome sequencing.</title>
        <authorList>
            <person name="Fukushima K."/>
        </authorList>
    </citation>
    <scope>NUCLEOTIDE SEQUENCE</scope>
    <source>
        <strain evidence="7">SING2019-196</strain>
    </source>
</reference>
<evidence type="ECO:0000259" key="5">
    <source>
        <dbReference type="PROSITE" id="PS51513"/>
    </source>
</evidence>
<dbReference type="InterPro" id="IPR025768">
    <property type="entry name" value="TFG_box"/>
</dbReference>
<dbReference type="SUPFAM" id="SSF50182">
    <property type="entry name" value="Sm-like ribonucleoproteins"/>
    <property type="match status" value="1"/>
</dbReference>
<evidence type="ECO:0000313" key="7">
    <source>
        <dbReference type="EMBL" id="GMH20682.1"/>
    </source>
</evidence>